<dbReference type="STRING" id="13333.W1NTJ1"/>
<dbReference type="HOGENOM" id="CLU_000604_36_6_1"/>
<evidence type="ECO:0000256" key="3">
    <source>
        <dbReference type="ARBA" id="ARBA00022840"/>
    </source>
</evidence>
<dbReference type="Proteomes" id="UP000017836">
    <property type="component" value="Unassembled WGS sequence"/>
</dbReference>
<dbReference type="SUPFAM" id="SSF52540">
    <property type="entry name" value="P-loop containing nucleoside triphosphate hydrolases"/>
    <property type="match status" value="2"/>
</dbReference>
<dbReference type="PROSITE" id="PS00211">
    <property type="entry name" value="ABC_TRANSPORTER_1"/>
    <property type="match status" value="1"/>
</dbReference>
<accession>W1NTJ1</accession>
<sequence>MVSDASKKKAAAKKAAAAAKRGGKSGAGASKAAEAQNGVDKLANGVGGIHLSDRTCTGVLCSHPLSRDIHIESLSVTFHGHDLIVDSELELNYGRRYGLLGLNGCGKSTLLAAIGCRELPIPEHMDIFHLTREIEASDLSALEAVVSCDEERLRLEKEVETLAAQDDGGGEALDRIYERLEAMDASTAEKRAAEILYGLGFSKQMQAKKTRDFSGGWRMRIALARALFMNPTILLLDEPTNHLDLEACVWLEETLKNFDRILVVVSHSQDFLNGVCTNIIHMQNKKLKLYTGNYDQYVQTRQELEENQMKQYRWEQEQIASMKEYIARFGHGSAKLARQAQSKEKTLAKMERGGLTEKVVRDKVLVFRFTDVGKLPPPVLQFVEIAFWYTPENIIYKKLDFGVDLDSRIALVGPNGAGKSTLLKLMAGDLEPKDGMVRRHNHLRIAQYHQHLAEKLDLEMSALQYMMKEYTGNEEEKMRAAIGKFGLTGKAQVMPMNNLSDGQRSRVIFAWLAWRQPHLLLLDEPTNHLDIETIDSLAEALNEWDGGMVLVSHDFRLINQVAKEIWVCENQVVTRWEGDIMDFKNHLKAKAEL</sequence>
<evidence type="ECO:0000313" key="8">
    <source>
        <dbReference type="Proteomes" id="UP000017836"/>
    </source>
</evidence>
<dbReference type="InterPro" id="IPR027417">
    <property type="entry name" value="P-loop_NTPase"/>
</dbReference>
<evidence type="ECO:0000259" key="6">
    <source>
        <dbReference type="PROSITE" id="PS50893"/>
    </source>
</evidence>
<dbReference type="InterPro" id="IPR050611">
    <property type="entry name" value="ABCF"/>
</dbReference>
<dbReference type="InterPro" id="IPR003439">
    <property type="entry name" value="ABC_transporter-like_ATP-bd"/>
</dbReference>
<dbReference type="InterPro" id="IPR017871">
    <property type="entry name" value="ABC_transporter-like_CS"/>
</dbReference>
<evidence type="ECO:0000256" key="5">
    <source>
        <dbReference type="SAM" id="MobiDB-lite"/>
    </source>
</evidence>
<organism evidence="7 8">
    <name type="scientific">Amborella trichopoda</name>
    <dbReference type="NCBI Taxonomy" id="13333"/>
    <lineage>
        <taxon>Eukaryota</taxon>
        <taxon>Viridiplantae</taxon>
        <taxon>Streptophyta</taxon>
        <taxon>Embryophyta</taxon>
        <taxon>Tracheophyta</taxon>
        <taxon>Spermatophyta</taxon>
        <taxon>Magnoliopsida</taxon>
        <taxon>Amborellales</taxon>
        <taxon>Amborellaceae</taxon>
        <taxon>Amborella</taxon>
    </lineage>
</organism>
<dbReference type="FunFam" id="3.40.50.300:FF:000683">
    <property type="entry name" value="Abc transporter f family member 1"/>
    <property type="match status" value="1"/>
</dbReference>
<keyword evidence="3" id="KW-0067">ATP-binding</keyword>
<dbReference type="OMA" id="YLDQHTK"/>
<reference evidence="8" key="1">
    <citation type="journal article" date="2013" name="Science">
        <title>The Amborella genome and the evolution of flowering plants.</title>
        <authorList>
            <consortium name="Amborella Genome Project"/>
        </authorList>
    </citation>
    <scope>NUCLEOTIDE SEQUENCE [LARGE SCALE GENOMIC DNA]</scope>
</reference>
<keyword evidence="8" id="KW-1185">Reference proteome</keyword>
<evidence type="ECO:0000256" key="4">
    <source>
        <dbReference type="ARBA" id="ARBA00061344"/>
    </source>
</evidence>
<gene>
    <name evidence="7" type="ORF">AMTR_s00072p00176080</name>
</gene>
<dbReference type="KEGG" id="atr:18426509"/>
<feature type="region of interest" description="Disordered" evidence="5">
    <location>
        <begin position="1"/>
        <end position="29"/>
    </location>
</feature>
<dbReference type="CDD" id="cd03221">
    <property type="entry name" value="ABCF_EF-3"/>
    <property type="match status" value="2"/>
</dbReference>
<keyword evidence="1" id="KW-0677">Repeat</keyword>
<dbReference type="AlphaFoldDB" id="W1NTJ1"/>
<evidence type="ECO:0000313" key="7">
    <source>
        <dbReference type="EMBL" id="ERM98495.1"/>
    </source>
</evidence>
<dbReference type="Gramene" id="ERM98495">
    <property type="protein sequence ID" value="ERM98495"/>
    <property type="gene ID" value="AMTR_s00072p00176080"/>
</dbReference>
<dbReference type="PANTHER" id="PTHR19211:SF15">
    <property type="entry name" value="ATP-BINDING CASSETTE SUB-FAMILY F MEMBER 2"/>
    <property type="match status" value="1"/>
</dbReference>
<dbReference type="eggNOG" id="KOG0927">
    <property type="taxonomic scope" value="Eukaryota"/>
</dbReference>
<dbReference type="SMART" id="SM00382">
    <property type="entry name" value="AAA"/>
    <property type="match status" value="2"/>
</dbReference>
<evidence type="ECO:0000256" key="1">
    <source>
        <dbReference type="ARBA" id="ARBA00022737"/>
    </source>
</evidence>
<dbReference type="GO" id="GO:0005524">
    <property type="term" value="F:ATP binding"/>
    <property type="evidence" value="ECO:0000318"/>
    <property type="project" value="GO_Central"/>
</dbReference>
<dbReference type="InterPro" id="IPR032781">
    <property type="entry name" value="ABC_tran_Xtn"/>
</dbReference>
<dbReference type="EMBL" id="KI395332">
    <property type="protein sequence ID" value="ERM98495.1"/>
    <property type="molecule type" value="Genomic_DNA"/>
</dbReference>
<proteinExistence type="inferred from homology"/>
<dbReference type="Pfam" id="PF00005">
    <property type="entry name" value="ABC_tran"/>
    <property type="match status" value="2"/>
</dbReference>
<dbReference type="PANTHER" id="PTHR19211">
    <property type="entry name" value="ATP-BINDING TRANSPORT PROTEIN-RELATED"/>
    <property type="match status" value="1"/>
</dbReference>
<dbReference type="OrthoDB" id="2110130at2759"/>
<dbReference type="GO" id="GO:0016887">
    <property type="term" value="F:ATP hydrolysis activity"/>
    <property type="evidence" value="ECO:0007669"/>
    <property type="project" value="InterPro"/>
</dbReference>
<dbReference type="FunFam" id="3.40.50.300:FF:000104">
    <property type="entry name" value="ATP-binding cassette sub-family F member 3"/>
    <property type="match status" value="1"/>
</dbReference>
<evidence type="ECO:0000256" key="2">
    <source>
        <dbReference type="ARBA" id="ARBA00022741"/>
    </source>
</evidence>
<dbReference type="Pfam" id="PF12848">
    <property type="entry name" value="ABC_tran_Xtn"/>
    <property type="match status" value="1"/>
</dbReference>
<protein>
    <recommendedName>
        <fullName evidence="6">ABC transporter domain-containing protein</fullName>
    </recommendedName>
</protein>
<feature type="domain" description="ABC transporter" evidence="6">
    <location>
        <begin position="380"/>
        <end position="593"/>
    </location>
</feature>
<dbReference type="InterPro" id="IPR003593">
    <property type="entry name" value="AAA+_ATPase"/>
</dbReference>
<feature type="domain" description="ABC transporter" evidence="6">
    <location>
        <begin position="69"/>
        <end position="309"/>
    </location>
</feature>
<dbReference type="PROSITE" id="PS50893">
    <property type="entry name" value="ABC_TRANSPORTER_2"/>
    <property type="match status" value="2"/>
</dbReference>
<dbReference type="Gene3D" id="3.40.50.300">
    <property type="entry name" value="P-loop containing nucleotide triphosphate hydrolases"/>
    <property type="match status" value="2"/>
</dbReference>
<comment type="similarity">
    <text evidence="4">Belongs to the ABC transporter superfamily. ABCF family. EF3 (TC 3.A.1.121) subfamily.</text>
</comment>
<keyword evidence="2" id="KW-0547">Nucleotide-binding</keyword>
<name>W1NTJ1_AMBTC</name>